<name>A0AAW0AVP2_9AGAR</name>
<feature type="region of interest" description="Disordered" evidence="1">
    <location>
        <begin position="1"/>
        <end position="54"/>
    </location>
</feature>
<feature type="compositionally biased region" description="Basic and acidic residues" evidence="1">
    <location>
        <begin position="16"/>
        <end position="26"/>
    </location>
</feature>
<keyword evidence="3" id="KW-1185">Reference proteome</keyword>
<evidence type="ECO:0000313" key="2">
    <source>
        <dbReference type="EMBL" id="KAK7017280.1"/>
    </source>
</evidence>
<feature type="region of interest" description="Disordered" evidence="1">
    <location>
        <begin position="256"/>
        <end position="276"/>
    </location>
</feature>
<dbReference type="AlphaFoldDB" id="A0AAW0AVP2"/>
<sequence>MAKSSSKRRALAEPTKLSKPETRQKEAAYLQQRRAATKAKRRQWDPPPKRIPRVISSEAPTGLDVEGPTVSGLDLLADLAAARIREHIRPSSSYWESLWVPRLPLSLLKMLFIQSRSSDSRESSRDAVSSASVFALDPAAISFINEPLPRYCSPTTPIQRNNWRMLGRVGPLSGVQYAQLIVVDLAEPLEFDEDAERVRWDISGRGNPRVESMSSDRWKWVRSWRHAQGDYEYNMDWDEQERDRIGEEVVDIRDWDERERDTVNRGGNGGSLDRQL</sequence>
<dbReference type="EMBL" id="JAWWNJ010000048">
    <property type="protein sequence ID" value="KAK7017280.1"/>
    <property type="molecule type" value="Genomic_DNA"/>
</dbReference>
<protein>
    <submittedName>
        <fullName evidence="2">Uncharacterized protein</fullName>
    </submittedName>
</protein>
<accession>A0AAW0AVP2</accession>
<gene>
    <name evidence="2" type="ORF">R3P38DRAFT_3201683</name>
</gene>
<dbReference type="Proteomes" id="UP001362999">
    <property type="component" value="Unassembled WGS sequence"/>
</dbReference>
<comment type="caution">
    <text evidence="2">The sequence shown here is derived from an EMBL/GenBank/DDBJ whole genome shotgun (WGS) entry which is preliminary data.</text>
</comment>
<evidence type="ECO:0000313" key="3">
    <source>
        <dbReference type="Proteomes" id="UP001362999"/>
    </source>
</evidence>
<proteinExistence type="predicted"/>
<reference evidence="2 3" key="1">
    <citation type="journal article" date="2024" name="J Genomics">
        <title>Draft genome sequencing and assembly of Favolaschia claudopus CIRM-BRFM 2984 isolated from oak limbs.</title>
        <authorList>
            <person name="Navarro D."/>
            <person name="Drula E."/>
            <person name="Chaduli D."/>
            <person name="Cazenave R."/>
            <person name="Ahrendt S."/>
            <person name="Wang J."/>
            <person name="Lipzen A."/>
            <person name="Daum C."/>
            <person name="Barry K."/>
            <person name="Grigoriev I.V."/>
            <person name="Favel A."/>
            <person name="Rosso M.N."/>
            <person name="Martin F."/>
        </authorList>
    </citation>
    <scope>NUCLEOTIDE SEQUENCE [LARGE SCALE GENOMIC DNA]</scope>
    <source>
        <strain evidence="2 3">CIRM-BRFM 2984</strain>
    </source>
</reference>
<organism evidence="2 3">
    <name type="scientific">Favolaschia claudopus</name>
    <dbReference type="NCBI Taxonomy" id="2862362"/>
    <lineage>
        <taxon>Eukaryota</taxon>
        <taxon>Fungi</taxon>
        <taxon>Dikarya</taxon>
        <taxon>Basidiomycota</taxon>
        <taxon>Agaricomycotina</taxon>
        <taxon>Agaricomycetes</taxon>
        <taxon>Agaricomycetidae</taxon>
        <taxon>Agaricales</taxon>
        <taxon>Marasmiineae</taxon>
        <taxon>Mycenaceae</taxon>
        <taxon>Favolaschia</taxon>
    </lineage>
</organism>
<evidence type="ECO:0000256" key="1">
    <source>
        <dbReference type="SAM" id="MobiDB-lite"/>
    </source>
</evidence>